<keyword evidence="4" id="KW-0808">Transferase</keyword>
<evidence type="ECO:0000256" key="1">
    <source>
        <dbReference type="ARBA" id="ARBA00004370"/>
    </source>
</evidence>
<sequence>MMISGSAPSCKRYLWLGFGTLPLLLLQVMAVLSNAPSSPLEYLSSCFSESRRRCALMRWWLPTEIELHHYQQRSEEEFVKRRSYQMKGLEAAKQDFWRREEEEHLNDCEGARRILRFLPLMDSLKTLPWSERLQRFHAMGRDHQGTPRPHFITAVLEVNLFSTVEDEYLLEWIDFHTVAGMDHFVIYDARNVSSTGELLKDYVSNGVVELWPCRIDVDGNCVPVDELMTWNLKAKDLRGGSGGAQEEAFRAAAVKRIVQEVSTYWIAQLLALGQLLAGALGATHPPGQAVGARWPIADARRPETGMARASPKLIESTGARVCDAHYLNWWGEVTCLENPVRLFDIVSVVLCLGIALLLLWPLLAAVWMLRCFSREEGLQGFKKH</sequence>
<dbReference type="Proteomes" id="UP001642484">
    <property type="component" value="Unassembled WGS sequence"/>
</dbReference>
<feature type="transmembrane region" description="Helical" evidence="6">
    <location>
        <begin position="345"/>
        <end position="369"/>
    </location>
</feature>
<keyword evidence="7" id="KW-0732">Signal</keyword>
<keyword evidence="9" id="KW-1185">Reference proteome</keyword>
<dbReference type="EMBL" id="CAXAMN010021807">
    <property type="protein sequence ID" value="CAK9063702.1"/>
    <property type="molecule type" value="Genomic_DNA"/>
</dbReference>
<comment type="similarity">
    <text evidence="2">Belongs to the glycosyltransferase 92 family.</text>
</comment>
<evidence type="ECO:0000256" key="4">
    <source>
        <dbReference type="ARBA" id="ARBA00022679"/>
    </source>
</evidence>
<evidence type="ECO:0000256" key="5">
    <source>
        <dbReference type="ARBA" id="ARBA00023136"/>
    </source>
</evidence>
<proteinExistence type="inferred from homology"/>
<keyword evidence="6" id="KW-0812">Transmembrane</keyword>
<comment type="subcellular location">
    <subcellularLocation>
        <location evidence="1">Membrane</location>
    </subcellularLocation>
</comment>
<keyword evidence="6" id="KW-1133">Transmembrane helix</keyword>
<accession>A0ABP0NIT6</accession>
<evidence type="ECO:0000256" key="3">
    <source>
        <dbReference type="ARBA" id="ARBA00022676"/>
    </source>
</evidence>
<evidence type="ECO:0008006" key="10">
    <source>
        <dbReference type="Google" id="ProtNLM"/>
    </source>
</evidence>
<feature type="signal peptide" evidence="7">
    <location>
        <begin position="1"/>
        <end position="30"/>
    </location>
</feature>
<name>A0ABP0NIT6_9DINO</name>
<protein>
    <recommendedName>
        <fullName evidence="10">Glycosyltransferase family 92 protein</fullName>
    </recommendedName>
</protein>
<evidence type="ECO:0000313" key="9">
    <source>
        <dbReference type="Proteomes" id="UP001642484"/>
    </source>
</evidence>
<organism evidence="8 9">
    <name type="scientific">Durusdinium trenchii</name>
    <dbReference type="NCBI Taxonomy" id="1381693"/>
    <lineage>
        <taxon>Eukaryota</taxon>
        <taxon>Sar</taxon>
        <taxon>Alveolata</taxon>
        <taxon>Dinophyceae</taxon>
        <taxon>Suessiales</taxon>
        <taxon>Symbiodiniaceae</taxon>
        <taxon>Durusdinium</taxon>
    </lineage>
</organism>
<evidence type="ECO:0000256" key="6">
    <source>
        <dbReference type="SAM" id="Phobius"/>
    </source>
</evidence>
<keyword evidence="3" id="KW-0328">Glycosyltransferase</keyword>
<feature type="chain" id="PRO_5046256766" description="Glycosyltransferase family 92 protein" evidence="7">
    <location>
        <begin position="31"/>
        <end position="384"/>
    </location>
</feature>
<comment type="caution">
    <text evidence="8">The sequence shown here is derived from an EMBL/GenBank/DDBJ whole genome shotgun (WGS) entry which is preliminary data.</text>
</comment>
<evidence type="ECO:0000256" key="7">
    <source>
        <dbReference type="SAM" id="SignalP"/>
    </source>
</evidence>
<dbReference type="Pfam" id="PF01697">
    <property type="entry name" value="Glyco_transf_92"/>
    <property type="match status" value="1"/>
</dbReference>
<evidence type="ECO:0000256" key="2">
    <source>
        <dbReference type="ARBA" id="ARBA00007647"/>
    </source>
</evidence>
<evidence type="ECO:0000313" key="8">
    <source>
        <dbReference type="EMBL" id="CAK9063702.1"/>
    </source>
</evidence>
<keyword evidence="5 6" id="KW-0472">Membrane</keyword>
<reference evidence="8 9" key="1">
    <citation type="submission" date="2024-02" db="EMBL/GenBank/DDBJ databases">
        <authorList>
            <person name="Chen Y."/>
            <person name="Shah S."/>
            <person name="Dougan E. K."/>
            <person name="Thang M."/>
            <person name="Chan C."/>
        </authorList>
    </citation>
    <scope>NUCLEOTIDE SEQUENCE [LARGE SCALE GENOMIC DNA]</scope>
</reference>
<gene>
    <name evidence="8" type="ORF">CCMP2556_LOCUS31291</name>
</gene>
<dbReference type="InterPro" id="IPR008166">
    <property type="entry name" value="Glyco_transf_92"/>
</dbReference>